<reference evidence="7 8" key="1">
    <citation type="journal article" date="2010" name="Science">
        <title>Pathogenicity determinants in smut fungi revealed by genome comparison.</title>
        <authorList>
            <person name="Schirawski J."/>
            <person name="Mannhaupt G."/>
            <person name="Muench K."/>
            <person name="Brefort T."/>
            <person name="Schipper K."/>
            <person name="Doehlemann G."/>
            <person name="Di Stasio M."/>
            <person name="Roessel N."/>
            <person name="Mendoza-Mendoza A."/>
            <person name="Pester D."/>
            <person name="Mueller O."/>
            <person name="Winterberg B."/>
            <person name="Meyer E."/>
            <person name="Ghareeb H."/>
            <person name="Wollenberg T."/>
            <person name="Muensterkoetter M."/>
            <person name="Wong P."/>
            <person name="Walter M."/>
            <person name="Stukenbrock E."/>
            <person name="Gueldener U."/>
            <person name="Kahmann R."/>
        </authorList>
    </citation>
    <scope>NUCLEOTIDE SEQUENCE [LARGE SCALE GENOMIC DNA]</scope>
    <source>
        <strain evidence="8">SRZ2</strain>
    </source>
</reference>
<evidence type="ECO:0000256" key="4">
    <source>
        <dbReference type="SAM" id="MobiDB-lite"/>
    </source>
</evidence>
<dbReference type="PANTHER" id="PTHR30457">
    <property type="entry name" value="5'-NUCLEOTIDASE SURE"/>
    <property type="match status" value="1"/>
</dbReference>
<keyword evidence="5" id="KW-0732">Signal</keyword>
<dbReference type="GO" id="GO:0008252">
    <property type="term" value="F:nucleotidase activity"/>
    <property type="evidence" value="ECO:0007669"/>
    <property type="project" value="InterPro"/>
</dbReference>
<dbReference type="VEuPathDB" id="FungiDB:sr16616"/>
<gene>
    <name evidence="7" type="ORF">sr16616</name>
</gene>
<dbReference type="InterPro" id="IPR030048">
    <property type="entry name" value="SurE"/>
</dbReference>
<evidence type="ECO:0000313" key="8">
    <source>
        <dbReference type="Proteomes" id="UP000008867"/>
    </source>
</evidence>
<dbReference type="SUPFAM" id="SSF64167">
    <property type="entry name" value="SurE-like"/>
    <property type="match status" value="1"/>
</dbReference>
<keyword evidence="3" id="KW-0378">Hydrolase</keyword>
<dbReference type="Proteomes" id="UP000008867">
    <property type="component" value="Chromosome 21"/>
</dbReference>
<evidence type="ECO:0000256" key="1">
    <source>
        <dbReference type="ARBA" id="ARBA00011062"/>
    </source>
</evidence>
<feature type="signal peptide" evidence="5">
    <location>
        <begin position="1"/>
        <end position="19"/>
    </location>
</feature>
<evidence type="ECO:0000256" key="3">
    <source>
        <dbReference type="ARBA" id="ARBA00022801"/>
    </source>
</evidence>
<accession>E6ZVW0</accession>
<dbReference type="eggNOG" id="ENOG502RXIE">
    <property type="taxonomic scope" value="Eukaryota"/>
</dbReference>
<comment type="similarity">
    <text evidence="1">Belongs to the SurE nucleotidase family.</text>
</comment>
<keyword evidence="2" id="KW-0479">Metal-binding</keyword>
<feature type="chain" id="PRO_5003216951" evidence="5">
    <location>
        <begin position="20"/>
        <end position="447"/>
    </location>
</feature>
<dbReference type="EMBL" id="FQ311443">
    <property type="protein sequence ID" value="CBQ71267.1"/>
    <property type="molecule type" value="Genomic_DNA"/>
</dbReference>
<evidence type="ECO:0000256" key="5">
    <source>
        <dbReference type="SAM" id="SignalP"/>
    </source>
</evidence>
<dbReference type="HOGENOM" id="CLU_045192_0_0_1"/>
<dbReference type="InterPro" id="IPR002828">
    <property type="entry name" value="SurE-like_Pase/nucleotidase"/>
</dbReference>
<name>E6ZVW0_SPORE</name>
<feature type="compositionally biased region" description="Low complexity" evidence="4">
    <location>
        <begin position="20"/>
        <end position="70"/>
    </location>
</feature>
<keyword evidence="8" id="KW-1185">Reference proteome</keyword>
<evidence type="ECO:0000259" key="6">
    <source>
        <dbReference type="Pfam" id="PF01975"/>
    </source>
</evidence>
<feature type="region of interest" description="Disordered" evidence="4">
    <location>
        <begin position="20"/>
        <end position="76"/>
    </location>
</feature>
<evidence type="ECO:0000313" key="7">
    <source>
        <dbReference type="EMBL" id="CBQ71267.1"/>
    </source>
</evidence>
<dbReference type="AlphaFoldDB" id="E6ZVW0"/>
<dbReference type="PANTHER" id="PTHR30457:SF0">
    <property type="entry name" value="PHOSPHATASE, PUTATIVE (AFU_ORTHOLOGUE AFUA_4G01070)-RELATED"/>
    <property type="match status" value="1"/>
</dbReference>
<dbReference type="InterPro" id="IPR036523">
    <property type="entry name" value="SurE-like_sf"/>
</dbReference>
<feature type="domain" description="Survival protein SurE-like phosphatase/nucleotidase" evidence="6">
    <location>
        <begin position="121"/>
        <end position="336"/>
    </location>
</feature>
<dbReference type="Pfam" id="PF01975">
    <property type="entry name" value="SurE"/>
    <property type="match status" value="1"/>
</dbReference>
<evidence type="ECO:0000256" key="2">
    <source>
        <dbReference type="ARBA" id="ARBA00022723"/>
    </source>
</evidence>
<dbReference type="OrthoDB" id="4018688at2759"/>
<protein>
    <submittedName>
        <fullName evidence="7">Related to Acid phosphatase</fullName>
    </submittedName>
</protein>
<dbReference type="GO" id="GO:0046872">
    <property type="term" value="F:metal ion binding"/>
    <property type="evidence" value="ECO:0007669"/>
    <property type="project" value="UniProtKB-KW"/>
</dbReference>
<sequence length="447" mass="45697">MKFFSLLTAALASSASVASSPLEVRQASSSSSVASSTSSSSTRASSAVSSSTVPPSSSSSAPTTTATQSTGSGGAKNTTIINSYNSTLSYNSTATSNDSAVYGVGAAGFAGVKKSKRPLNIVLTNDDSWASANIRALYYALRRAGHRVLMVAPSHNQSGKGGTVVFPTSLNITSEGRGGFVPVGAPYAGLNVSDPALRYFNGTPVATAGWALDHDAVYFFNASRNDTTAGVDLVVSGPNEGNNLGSFVWTLSGTIGASYFSVERSVPSIAFSASTDVRQYPTLNLSNANDESVKIATYSSNFVTTLADEAKKSNASARILPLGIGLTVNYPKIAPTGNCTNLTWVHTRLTGKAIVDRVVVNATTGLPTYADLVSDGVNACISGNCSLPGETDVIGNGKCQASASIYSVDYDAPTNATKDLVAALTTGITSLNSNATAGSNRTNATTA</sequence>
<dbReference type="Gene3D" id="3.40.1210.10">
    <property type="entry name" value="Survival protein SurE-like phosphatase/nucleotidase"/>
    <property type="match status" value="1"/>
</dbReference>
<proteinExistence type="inferred from homology"/>
<organism evidence="7 8">
    <name type="scientific">Sporisorium reilianum (strain SRZ2)</name>
    <name type="common">Maize head smut fungus</name>
    <dbReference type="NCBI Taxonomy" id="999809"/>
    <lineage>
        <taxon>Eukaryota</taxon>
        <taxon>Fungi</taxon>
        <taxon>Dikarya</taxon>
        <taxon>Basidiomycota</taxon>
        <taxon>Ustilaginomycotina</taxon>
        <taxon>Ustilaginomycetes</taxon>
        <taxon>Ustilaginales</taxon>
        <taxon>Ustilaginaceae</taxon>
        <taxon>Sporisorium</taxon>
    </lineage>
</organism>